<feature type="compositionally biased region" description="Low complexity" evidence="1">
    <location>
        <begin position="69"/>
        <end position="83"/>
    </location>
</feature>
<dbReference type="Proteomes" id="UP001341840">
    <property type="component" value="Unassembled WGS sequence"/>
</dbReference>
<protein>
    <submittedName>
        <fullName evidence="2">Uncharacterized protein</fullName>
    </submittedName>
</protein>
<gene>
    <name evidence="2" type="ORF">PIB30_059708</name>
</gene>
<name>A0ABU6WKD4_9FABA</name>
<reference evidence="2 3" key="1">
    <citation type="journal article" date="2023" name="Plants (Basel)">
        <title>Bridging the Gap: Combining Genomics and Transcriptomics Approaches to Understand Stylosanthes scabra, an Orphan Legume from the Brazilian Caatinga.</title>
        <authorList>
            <person name="Ferreira-Neto J.R.C."/>
            <person name="da Silva M.D."/>
            <person name="Binneck E."/>
            <person name="de Melo N.F."/>
            <person name="da Silva R.H."/>
            <person name="de Melo A.L.T.M."/>
            <person name="Pandolfi V."/>
            <person name="Bustamante F.O."/>
            <person name="Brasileiro-Vidal A.C."/>
            <person name="Benko-Iseppon A.M."/>
        </authorList>
    </citation>
    <scope>NUCLEOTIDE SEQUENCE [LARGE SCALE GENOMIC DNA]</scope>
    <source>
        <tissue evidence="2">Leaves</tissue>
    </source>
</reference>
<feature type="region of interest" description="Disordered" evidence="1">
    <location>
        <begin position="41"/>
        <end position="83"/>
    </location>
</feature>
<organism evidence="2 3">
    <name type="scientific">Stylosanthes scabra</name>
    <dbReference type="NCBI Taxonomy" id="79078"/>
    <lineage>
        <taxon>Eukaryota</taxon>
        <taxon>Viridiplantae</taxon>
        <taxon>Streptophyta</taxon>
        <taxon>Embryophyta</taxon>
        <taxon>Tracheophyta</taxon>
        <taxon>Spermatophyta</taxon>
        <taxon>Magnoliopsida</taxon>
        <taxon>eudicotyledons</taxon>
        <taxon>Gunneridae</taxon>
        <taxon>Pentapetalae</taxon>
        <taxon>rosids</taxon>
        <taxon>fabids</taxon>
        <taxon>Fabales</taxon>
        <taxon>Fabaceae</taxon>
        <taxon>Papilionoideae</taxon>
        <taxon>50 kb inversion clade</taxon>
        <taxon>dalbergioids sensu lato</taxon>
        <taxon>Dalbergieae</taxon>
        <taxon>Pterocarpus clade</taxon>
        <taxon>Stylosanthes</taxon>
    </lineage>
</organism>
<accession>A0ABU6WKD4</accession>
<keyword evidence="3" id="KW-1185">Reference proteome</keyword>
<feature type="compositionally biased region" description="Pro residues" evidence="1">
    <location>
        <begin position="55"/>
        <end position="65"/>
    </location>
</feature>
<evidence type="ECO:0000313" key="2">
    <source>
        <dbReference type="EMBL" id="MED6185712.1"/>
    </source>
</evidence>
<comment type="caution">
    <text evidence="2">The sequence shown here is derived from an EMBL/GenBank/DDBJ whole genome shotgun (WGS) entry which is preliminary data.</text>
</comment>
<sequence length="140" mass="15852">MDTTLLLYTLMSEGRIYLGRILNKFMYQATAGAKDKRLAFPKAKKKARKRDLPQVNPPPIPPPIHEPQDQPITSSAAAAPLAPTEAPTWTKLFKKLLKKLCQRKKDLRNTQYMIRTTNPGKEFPNLIPVSSSDSDNEDYN</sequence>
<evidence type="ECO:0000256" key="1">
    <source>
        <dbReference type="SAM" id="MobiDB-lite"/>
    </source>
</evidence>
<dbReference type="EMBL" id="JASCZI010181760">
    <property type="protein sequence ID" value="MED6185712.1"/>
    <property type="molecule type" value="Genomic_DNA"/>
</dbReference>
<evidence type="ECO:0000313" key="3">
    <source>
        <dbReference type="Proteomes" id="UP001341840"/>
    </source>
</evidence>
<feature type="region of interest" description="Disordered" evidence="1">
    <location>
        <begin position="115"/>
        <end position="140"/>
    </location>
</feature>
<proteinExistence type="predicted"/>